<feature type="transmembrane region" description="Helical" evidence="2">
    <location>
        <begin position="89"/>
        <end position="107"/>
    </location>
</feature>
<gene>
    <name evidence="3" type="ORF">IV501_05785</name>
</gene>
<dbReference type="Proteomes" id="UP000636458">
    <property type="component" value="Unassembled WGS sequence"/>
</dbReference>
<keyword evidence="4" id="KW-1185">Reference proteome</keyword>
<keyword evidence="2" id="KW-0472">Membrane</keyword>
<keyword evidence="2" id="KW-1133">Transmembrane helix</keyword>
<comment type="caution">
    <text evidence="3">The sequence shown here is derived from an EMBL/GenBank/DDBJ whole genome shotgun (WGS) entry which is preliminary data.</text>
</comment>
<evidence type="ECO:0000256" key="2">
    <source>
        <dbReference type="SAM" id="Phobius"/>
    </source>
</evidence>
<organism evidence="3 4">
    <name type="scientific">Lacisediminihabitans changchengi</name>
    <dbReference type="NCBI Taxonomy" id="2787634"/>
    <lineage>
        <taxon>Bacteria</taxon>
        <taxon>Bacillati</taxon>
        <taxon>Actinomycetota</taxon>
        <taxon>Actinomycetes</taxon>
        <taxon>Micrococcales</taxon>
        <taxon>Microbacteriaceae</taxon>
        <taxon>Lacisediminihabitans</taxon>
    </lineage>
</organism>
<sequence length="161" mass="16905">MRNWCRSRPTVGGLLVALAGVELFFSGQLDIGKFHVQLGIEGLQATIVPIALVALGILAIAMPVHRIFYGVIALALSVYSLIGVNLGGFVIGMLLGAVGGVLVVAWMPKDVAPEESPDDSVTDSPSGEEFDAIAATPDDADESQDEHADEGAKRPLARGRR</sequence>
<evidence type="ECO:0000256" key="1">
    <source>
        <dbReference type="SAM" id="MobiDB-lite"/>
    </source>
</evidence>
<keyword evidence="2" id="KW-0812">Transmembrane</keyword>
<accession>A0A934SKP6</accession>
<feature type="transmembrane region" description="Helical" evidence="2">
    <location>
        <begin position="42"/>
        <end position="60"/>
    </location>
</feature>
<name>A0A934SKP6_9MICO</name>
<dbReference type="InterPro" id="IPR046096">
    <property type="entry name" value="DUF6114"/>
</dbReference>
<protein>
    <submittedName>
        <fullName evidence="3">Uncharacterized protein</fullName>
    </submittedName>
</protein>
<proteinExistence type="predicted"/>
<reference evidence="3" key="1">
    <citation type="submission" date="2021-01" db="EMBL/GenBank/DDBJ databases">
        <title>Lacisediminihabitans sp. nov. strain G11-30, isolated from Antarctic Soil.</title>
        <authorList>
            <person name="Li J."/>
        </authorList>
    </citation>
    <scope>NUCLEOTIDE SEQUENCE</scope>
    <source>
        <strain evidence="3">G11-30</strain>
    </source>
</reference>
<dbReference type="EMBL" id="JAEPES010000002">
    <property type="protein sequence ID" value="MBK4347139.1"/>
    <property type="molecule type" value="Genomic_DNA"/>
</dbReference>
<evidence type="ECO:0000313" key="4">
    <source>
        <dbReference type="Proteomes" id="UP000636458"/>
    </source>
</evidence>
<feature type="compositionally biased region" description="Acidic residues" evidence="1">
    <location>
        <begin position="113"/>
        <end position="131"/>
    </location>
</feature>
<dbReference type="AlphaFoldDB" id="A0A934SKP6"/>
<dbReference type="Pfam" id="PF19609">
    <property type="entry name" value="DUF6114"/>
    <property type="match status" value="1"/>
</dbReference>
<feature type="region of interest" description="Disordered" evidence="1">
    <location>
        <begin position="112"/>
        <end position="161"/>
    </location>
</feature>
<evidence type="ECO:0000313" key="3">
    <source>
        <dbReference type="EMBL" id="MBK4347139.1"/>
    </source>
</evidence>